<dbReference type="SUPFAM" id="SSF52402">
    <property type="entry name" value="Adenine nucleotide alpha hydrolases-like"/>
    <property type="match status" value="1"/>
</dbReference>
<dbReference type="InterPro" id="IPR014729">
    <property type="entry name" value="Rossmann-like_a/b/a_fold"/>
</dbReference>
<keyword evidence="4" id="KW-1185">Reference proteome</keyword>
<evidence type="ECO:0000259" key="2">
    <source>
        <dbReference type="Pfam" id="PF00582"/>
    </source>
</evidence>
<evidence type="ECO:0000313" key="3">
    <source>
        <dbReference type="EMBL" id="SFS40219.1"/>
    </source>
</evidence>
<dbReference type="CDD" id="cd00293">
    <property type="entry name" value="USP-like"/>
    <property type="match status" value="1"/>
</dbReference>
<accession>A0A1I6PJ69</accession>
<dbReference type="InterPro" id="IPR006016">
    <property type="entry name" value="UspA"/>
</dbReference>
<comment type="similarity">
    <text evidence="1">Belongs to the universal stress protein A family.</text>
</comment>
<organism evidence="3 4">
    <name type="scientific">Halostagnicola kamekurae</name>
    <dbReference type="NCBI Taxonomy" id="619731"/>
    <lineage>
        <taxon>Archaea</taxon>
        <taxon>Methanobacteriati</taxon>
        <taxon>Methanobacteriota</taxon>
        <taxon>Stenosarchaea group</taxon>
        <taxon>Halobacteria</taxon>
        <taxon>Halobacteriales</taxon>
        <taxon>Natrialbaceae</taxon>
        <taxon>Halostagnicola</taxon>
    </lineage>
</organism>
<dbReference type="PANTHER" id="PTHR46268:SF6">
    <property type="entry name" value="UNIVERSAL STRESS PROTEIN UP12"/>
    <property type="match status" value="1"/>
</dbReference>
<gene>
    <name evidence="3" type="ORF">SAMN04488556_0594</name>
</gene>
<reference evidence="4" key="1">
    <citation type="submission" date="2016-10" db="EMBL/GenBank/DDBJ databases">
        <authorList>
            <person name="Varghese N."/>
            <person name="Submissions S."/>
        </authorList>
    </citation>
    <scope>NUCLEOTIDE SEQUENCE [LARGE SCALE GENOMIC DNA]</scope>
    <source>
        <strain evidence="4">DSM 22427</strain>
    </source>
</reference>
<dbReference type="Pfam" id="PF00582">
    <property type="entry name" value="Usp"/>
    <property type="match status" value="1"/>
</dbReference>
<feature type="domain" description="UspA" evidence="2">
    <location>
        <begin position="10"/>
        <end position="151"/>
    </location>
</feature>
<dbReference type="OrthoDB" id="312762at2157"/>
<dbReference type="Proteomes" id="UP000199199">
    <property type="component" value="Unassembled WGS sequence"/>
</dbReference>
<dbReference type="RefSeq" id="WP_092901339.1">
    <property type="nucleotide sequence ID" value="NZ_FOZS01000001.1"/>
</dbReference>
<dbReference type="PANTHER" id="PTHR46268">
    <property type="entry name" value="STRESS RESPONSE PROTEIN NHAX"/>
    <property type="match status" value="1"/>
</dbReference>
<evidence type="ECO:0000313" key="4">
    <source>
        <dbReference type="Proteomes" id="UP000199199"/>
    </source>
</evidence>
<sequence length="152" mass="15928">MDASDPVTVDTVLAPVDGSVESATASEYAVAVAERYDASVHTLYVLGRGVIRGMDAGTVDESDIAESTQEFLADIDQLAADADIEHSQSITHGFSQTQKTRHPGSAVLDAADAIGADFIVLPRESVTDSDADVLEKAAEYVLAYASQPVLSV</sequence>
<proteinExistence type="inferred from homology"/>
<dbReference type="Gene3D" id="3.40.50.620">
    <property type="entry name" value="HUPs"/>
    <property type="match status" value="1"/>
</dbReference>
<dbReference type="EMBL" id="FOZS01000001">
    <property type="protein sequence ID" value="SFS40219.1"/>
    <property type="molecule type" value="Genomic_DNA"/>
</dbReference>
<protein>
    <submittedName>
        <fullName evidence="3">Nucleotide-binding universal stress protein, UspA family</fullName>
    </submittedName>
</protein>
<dbReference type="AlphaFoldDB" id="A0A1I6PJ69"/>
<evidence type="ECO:0000256" key="1">
    <source>
        <dbReference type="ARBA" id="ARBA00008791"/>
    </source>
</evidence>
<name>A0A1I6PJ69_9EURY</name>